<gene>
    <name evidence="2" type="ORF">JAAARDRAFT_185911</name>
</gene>
<dbReference type="OrthoDB" id="4080456at2759"/>
<dbReference type="InParanoid" id="A0A067PJT2"/>
<name>A0A067PJT2_9AGAM</name>
<feature type="region of interest" description="Disordered" evidence="1">
    <location>
        <begin position="1"/>
        <end position="42"/>
    </location>
</feature>
<dbReference type="AlphaFoldDB" id="A0A067PJT2"/>
<protein>
    <submittedName>
        <fullName evidence="2">Uncharacterized protein</fullName>
    </submittedName>
</protein>
<evidence type="ECO:0000256" key="1">
    <source>
        <dbReference type="SAM" id="MobiDB-lite"/>
    </source>
</evidence>
<feature type="compositionally biased region" description="Basic residues" evidence="1">
    <location>
        <begin position="23"/>
        <end position="36"/>
    </location>
</feature>
<dbReference type="HOGENOM" id="CLU_1217256_0_0_1"/>
<evidence type="ECO:0000313" key="3">
    <source>
        <dbReference type="Proteomes" id="UP000027265"/>
    </source>
</evidence>
<proteinExistence type="predicted"/>
<organism evidence="2 3">
    <name type="scientific">Jaapia argillacea MUCL 33604</name>
    <dbReference type="NCBI Taxonomy" id="933084"/>
    <lineage>
        <taxon>Eukaryota</taxon>
        <taxon>Fungi</taxon>
        <taxon>Dikarya</taxon>
        <taxon>Basidiomycota</taxon>
        <taxon>Agaricomycotina</taxon>
        <taxon>Agaricomycetes</taxon>
        <taxon>Agaricomycetidae</taxon>
        <taxon>Jaapiales</taxon>
        <taxon>Jaapiaceae</taxon>
        <taxon>Jaapia</taxon>
    </lineage>
</organism>
<dbReference type="EMBL" id="KL197756">
    <property type="protein sequence ID" value="KDQ50716.1"/>
    <property type="molecule type" value="Genomic_DNA"/>
</dbReference>
<keyword evidence="3" id="KW-1185">Reference proteome</keyword>
<evidence type="ECO:0000313" key="2">
    <source>
        <dbReference type="EMBL" id="KDQ50716.1"/>
    </source>
</evidence>
<reference evidence="3" key="1">
    <citation type="journal article" date="2014" name="Proc. Natl. Acad. Sci. U.S.A.">
        <title>Extensive sampling of basidiomycete genomes demonstrates inadequacy of the white-rot/brown-rot paradigm for wood decay fungi.</title>
        <authorList>
            <person name="Riley R."/>
            <person name="Salamov A.A."/>
            <person name="Brown D.W."/>
            <person name="Nagy L.G."/>
            <person name="Floudas D."/>
            <person name="Held B.W."/>
            <person name="Levasseur A."/>
            <person name="Lombard V."/>
            <person name="Morin E."/>
            <person name="Otillar R."/>
            <person name="Lindquist E.A."/>
            <person name="Sun H."/>
            <person name="LaButti K.M."/>
            <person name="Schmutz J."/>
            <person name="Jabbour D."/>
            <person name="Luo H."/>
            <person name="Baker S.E."/>
            <person name="Pisabarro A.G."/>
            <person name="Walton J.D."/>
            <person name="Blanchette R.A."/>
            <person name="Henrissat B."/>
            <person name="Martin F."/>
            <person name="Cullen D."/>
            <person name="Hibbett D.S."/>
            <person name="Grigoriev I.V."/>
        </authorList>
    </citation>
    <scope>NUCLEOTIDE SEQUENCE [LARGE SCALE GENOMIC DNA]</scope>
    <source>
        <strain evidence="3">MUCL 33604</strain>
    </source>
</reference>
<feature type="compositionally biased region" description="Basic and acidic residues" evidence="1">
    <location>
        <begin position="1"/>
        <end position="10"/>
    </location>
</feature>
<dbReference type="Proteomes" id="UP000027265">
    <property type="component" value="Unassembled WGS sequence"/>
</dbReference>
<sequence>MAKRRLHEDSSGSEYEGPSRGATKPRRTSTKRRKRNEVRSVSLEEDDKISALRLIGPLLDLAAYQPEGNTELDCAFDDFMNQSLPELLRDRAVIQAQETERNQYSEDVRPMSRSETSSLIDELQSHLSSETPTSLMGCILSRKLSLQRVRRSRAVNNVSLTAQSHSPINPLPPPWAAPSVNPQVIDGLYSINTTPYENSFLSRSLGTLPERIQGLISLDWVTESPWMQ</sequence>
<accession>A0A067PJT2</accession>
<feature type="non-terminal residue" evidence="2">
    <location>
        <position position="228"/>
    </location>
</feature>